<feature type="transmembrane region" description="Helical" evidence="1">
    <location>
        <begin position="27"/>
        <end position="46"/>
    </location>
</feature>
<proteinExistence type="predicted"/>
<feature type="transmembrane region" description="Helical" evidence="1">
    <location>
        <begin position="134"/>
        <end position="155"/>
    </location>
</feature>
<reference evidence="2 3" key="1">
    <citation type="submission" date="2016-02" db="EMBL/GenBank/DDBJ databases">
        <authorList>
            <person name="Wen L."/>
            <person name="He K."/>
            <person name="Yang H."/>
        </authorList>
    </citation>
    <scope>NUCLEOTIDE SEQUENCE [LARGE SCALE GENOMIC DNA]</scope>
    <source>
        <strain evidence="2 3">CV58</strain>
    </source>
</reference>
<dbReference type="AlphaFoldDB" id="A0A139SP23"/>
<keyword evidence="3" id="KW-1185">Reference proteome</keyword>
<evidence type="ECO:0008006" key="4">
    <source>
        <dbReference type="Google" id="ProtNLM"/>
    </source>
</evidence>
<accession>A0A139SP23</accession>
<keyword evidence="1" id="KW-0812">Transmembrane</keyword>
<dbReference type="EMBL" id="LSZO01000184">
    <property type="protein sequence ID" value="KXU36293.1"/>
    <property type="molecule type" value="Genomic_DNA"/>
</dbReference>
<feature type="transmembrane region" description="Helical" evidence="1">
    <location>
        <begin position="161"/>
        <end position="180"/>
    </location>
</feature>
<gene>
    <name evidence="2" type="ORF">AXE65_05240</name>
</gene>
<organism evidence="2 3">
    <name type="scientific">Ventosimonas gracilis</name>
    <dbReference type="NCBI Taxonomy" id="1680762"/>
    <lineage>
        <taxon>Bacteria</taxon>
        <taxon>Pseudomonadati</taxon>
        <taxon>Pseudomonadota</taxon>
        <taxon>Gammaproteobacteria</taxon>
        <taxon>Pseudomonadales</taxon>
        <taxon>Ventosimonadaceae</taxon>
        <taxon>Ventosimonas</taxon>
    </lineage>
</organism>
<feature type="transmembrane region" description="Helical" evidence="1">
    <location>
        <begin position="92"/>
        <end position="113"/>
    </location>
</feature>
<keyword evidence="1" id="KW-1133">Transmembrane helix</keyword>
<protein>
    <recommendedName>
        <fullName evidence="4">DNA gyrase subunit B</fullName>
    </recommendedName>
</protein>
<dbReference type="OrthoDB" id="8537043at2"/>
<feature type="transmembrane region" description="Helical" evidence="1">
    <location>
        <begin position="53"/>
        <end position="72"/>
    </location>
</feature>
<dbReference type="Proteomes" id="UP000072660">
    <property type="component" value="Unassembled WGS sequence"/>
</dbReference>
<name>A0A139SP23_9GAMM</name>
<sequence>MKRALGGLLWLAGLAYPFVVYFSLGKVAVAWLLLPLALLWLLRSLLDQSATGLLARALPFGMAAFCLSVAIWDALAFDATFALRAYPVLVNAMLLGVFAHSLTSGMPVIERLARLRHADLPAEGVRYTRQLTKLWCAFFAANGSIAALLAVFGSLESWTLYNGLISYLLIGALCLGEWCFRPAQGKRV</sequence>
<evidence type="ECO:0000313" key="3">
    <source>
        <dbReference type="Proteomes" id="UP000072660"/>
    </source>
</evidence>
<comment type="caution">
    <text evidence="2">The sequence shown here is derived from an EMBL/GenBank/DDBJ whole genome shotgun (WGS) entry which is preliminary data.</text>
</comment>
<evidence type="ECO:0000313" key="2">
    <source>
        <dbReference type="EMBL" id="KXU36293.1"/>
    </source>
</evidence>
<evidence type="ECO:0000256" key="1">
    <source>
        <dbReference type="SAM" id="Phobius"/>
    </source>
</evidence>
<keyword evidence="1" id="KW-0472">Membrane</keyword>
<dbReference type="RefSeq" id="WP_068391815.1">
    <property type="nucleotide sequence ID" value="NZ_LSZO01000184.1"/>
</dbReference>